<reference evidence="1 2" key="1">
    <citation type="submission" date="2019-02" db="EMBL/GenBank/DDBJ databases">
        <title>Genome sequencing of the rare red list fungi Phlebia centrifuga.</title>
        <authorList>
            <person name="Buettner E."/>
            <person name="Kellner H."/>
        </authorList>
    </citation>
    <scope>NUCLEOTIDE SEQUENCE [LARGE SCALE GENOMIC DNA]</scope>
    <source>
        <strain evidence="1 2">DSM 108282</strain>
    </source>
</reference>
<evidence type="ECO:0000313" key="1">
    <source>
        <dbReference type="EMBL" id="THG92778.1"/>
    </source>
</evidence>
<accession>A0A4S4K4U3</accession>
<sequence length="223" mass="24846">MSAVSHVKTSMTVMNKLIRSEHNTAASPFNISVSFVGVLPPGIPTSKIPVEVVFILPEAYASYIRPVMQVIPTAVGGPPSDGERSSSDSELYATFLPLPSTFNHHDAGCWEALAAEIQSWVLDVAVDVNSAERTWGTDAFWMAYCAAYPTFPQGTWAAWNPHMRIVGTFGERWLMGAEHRNKQHEDNCDGDCRDCMQIRDDIWSEFQAFVRLFYTDGPIIRAE</sequence>
<name>A0A4S4K4U3_9APHY</name>
<proteinExistence type="predicted"/>
<evidence type="ECO:0000313" key="2">
    <source>
        <dbReference type="Proteomes" id="UP000309038"/>
    </source>
</evidence>
<comment type="caution">
    <text evidence="1">The sequence shown here is derived from an EMBL/GenBank/DDBJ whole genome shotgun (WGS) entry which is preliminary data.</text>
</comment>
<dbReference type="EMBL" id="SGPJ01000939">
    <property type="protein sequence ID" value="THG92778.1"/>
    <property type="molecule type" value="Genomic_DNA"/>
</dbReference>
<keyword evidence="2" id="KW-1185">Reference proteome</keyword>
<organism evidence="1 2">
    <name type="scientific">Hermanssonia centrifuga</name>
    <dbReference type="NCBI Taxonomy" id="98765"/>
    <lineage>
        <taxon>Eukaryota</taxon>
        <taxon>Fungi</taxon>
        <taxon>Dikarya</taxon>
        <taxon>Basidiomycota</taxon>
        <taxon>Agaricomycotina</taxon>
        <taxon>Agaricomycetes</taxon>
        <taxon>Polyporales</taxon>
        <taxon>Meruliaceae</taxon>
        <taxon>Hermanssonia</taxon>
    </lineage>
</organism>
<gene>
    <name evidence="1" type="ORF">EW026_g8244</name>
</gene>
<protein>
    <submittedName>
        <fullName evidence="1">Uncharacterized protein</fullName>
    </submittedName>
</protein>
<dbReference type="AlphaFoldDB" id="A0A4S4K4U3"/>
<dbReference type="Proteomes" id="UP000309038">
    <property type="component" value="Unassembled WGS sequence"/>
</dbReference>